<evidence type="ECO:0000256" key="4">
    <source>
        <dbReference type="ARBA" id="ARBA00022475"/>
    </source>
</evidence>
<keyword evidence="8" id="KW-0539">Nucleus</keyword>
<dbReference type="OrthoDB" id="27198at2759"/>
<accession>A0A6S7H1Q6</accession>
<evidence type="ECO:0000313" key="11">
    <source>
        <dbReference type="EMBL" id="CAB3998148.1"/>
    </source>
</evidence>
<keyword evidence="9" id="KW-0449">Lipoprotein</keyword>
<dbReference type="Gene3D" id="1.10.238.10">
    <property type="entry name" value="EF-hand"/>
    <property type="match status" value="1"/>
</dbReference>
<evidence type="ECO:0000256" key="8">
    <source>
        <dbReference type="ARBA" id="ARBA00023242"/>
    </source>
</evidence>
<keyword evidence="5" id="KW-0963">Cytoplasm</keyword>
<dbReference type="PROSITE" id="PS51229">
    <property type="entry name" value="DCUN1"/>
    <property type="match status" value="1"/>
</dbReference>
<dbReference type="GO" id="GO:0032182">
    <property type="term" value="F:ubiquitin-like protein binding"/>
    <property type="evidence" value="ECO:0007669"/>
    <property type="project" value="TreeGrafter"/>
</dbReference>
<dbReference type="GO" id="GO:0005634">
    <property type="term" value="C:nucleus"/>
    <property type="evidence" value="ECO:0007669"/>
    <property type="project" value="UniProtKB-SubCell"/>
</dbReference>
<evidence type="ECO:0000256" key="9">
    <source>
        <dbReference type="ARBA" id="ARBA00023288"/>
    </source>
</evidence>
<dbReference type="GO" id="GO:0048471">
    <property type="term" value="C:perinuclear region of cytoplasm"/>
    <property type="evidence" value="ECO:0007669"/>
    <property type="project" value="UniProtKB-SubCell"/>
</dbReference>
<dbReference type="AlphaFoldDB" id="A0A6S7H1Q6"/>
<dbReference type="InterPro" id="IPR005176">
    <property type="entry name" value="PONY_dom"/>
</dbReference>
<keyword evidence="4" id="KW-1003">Cell membrane</keyword>
<dbReference type="FunFam" id="1.10.238.200:FF:000003">
    <property type="entry name" value="DCN1-like protein 3"/>
    <property type="match status" value="1"/>
</dbReference>
<sequence length="264" mass="30441">MGKCLSMCSAQENINTGKSTSHSVAGPQTNVYESTQKKTVQTDRINVVEIPRSYMVKSEFDDSKIEAMFQKYTDESEDAILVNGMEWFCQDLGVNPAEFVVLVLAWKFNASKMCRFTKQEFVEGCKLLKVDNVNAIKHKMADIEKEVRKNTEDFRELYKFTFGFGLDVDEGQRSLPVNMAIPLWKLVFGDNGPVYMDRWYEYIEERGVKVIPRDTWNMFLHMAESIKPDFSNYDECEAWPSLFDDFVEAQRHKTSNGTAESMAE</sequence>
<dbReference type="GO" id="GO:0097602">
    <property type="term" value="F:cullin family protein binding"/>
    <property type="evidence" value="ECO:0007669"/>
    <property type="project" value="TreeGrafter"/>
</dbReference>
<reference evidence="11" key="1">
    <citation type="submission" date="2020-04" db="EMBL/GenBank/DDBJ databases">
        <authorList>
            <person name="Alioto T."/>
            <person name="Alioto T."/>
            <person name="Gomez Garrido J."/>
        </authorList>
    </citation>
    <scope>NUCLEOTIDE SEQUENCE</scope>
    <source>
        <strain evidence="11">A484AB</strain>
    </source>
</reference>
<keyword evidence="6" id="KW-0519">Myristate</keyword>
<proteinExistence type="predicted"/>
<comment type="function">
    <text evidence="10">Neddylation of cullins play an essential role in the regulation of SCF-type complexes activity.</text>
</comment>
<keyword evidence="7" id="KW-0472">Membrane</keyword>
<dbReference type="InterPro" id="IPR014764">
    <property type="entry name" value="DCN-prot"/>
</dbReference>
<dbReference type="PANTHER" id="PTHR12281">
    <property type="entry name" value="RP42 RELATED"/>
    <property type="match status" value="1"/>
</dbReference>
<dbReference type="GO" id="GO:0031624">
    <property type="term" value="F:ubiquitin conjugating enzyme binding"/>
    <property type="evidence" value="ECO:0007669"/>
    <property type="project" value="TreeGrafter"/>
</dbReference>
<dbReference type="Pfam" id="PF03556">
    <property type="entry name" value="Cullin_binding"/>
    <property type="match status" value="1"/>
</dbReference>
<dbReference type="GO" id="GO:2000436">
    <property type="term" value="P:positive regulation of protein neddylation"/>
    <property type="evidence" value="ECO:0007669"/>
    <property type="project" value="UniProtKB-ARBA"/>
</dbReference>
<comment type="subcellular location">
    <subcellularLocation>
        <location evidence="2">Cell membrane</location>
    </subcellularLocation>
    <subcellularLocation>
        <location evidence="3">Cytoplasm</location>
        <location evidence="3">Perinuclear region</location>
    </subcellularLocation>
    <subcellularLocation>
        <location evidence="1">Nucleus</location>
    </subcellularLocation>
</comment>
<evidence type="ECO:0000256" key="2">
    <source>
        <dbReference type="ARBA" id="ARBA00004236"/>
    </source>
</evidence>
<dbReference type="PANTHER" id="PTHR12281:SF31">
    <property type="entry name" value="DCN1-LIKE PROTEIN 3"/>
    <property type="match status" value="1"/>
</dbReference>
<gene>
    <name evidence="11" type="ORF">PACLA_8A003243</name>
</gene>
<comment type="caution">
    <text evidence="11">The sequence shown here is derived from an EMBL/GenBank/DDBJ whole genome shotgun (WGS) entry which is preliminary data.</text>
</comment>
<dbReference type="GO" id="GO:0045116">
    <property type="term" value="P:protein neddylation"/>
    <property type="evidence" value="ECO:0007669"/>
    <property type="project" value="TreeGrafter"/>
</dbReference>
<evidence type="ECO:0000256" key="5">
    <source>
        <dbReference type="ARBA" id="ARBA00022490"/>
    </source>
</evidence>
<evidence type="ECO:0000313" key="12">
    <source>
        <dbReference type="Proteomes" id="UP001152795"/>
    </source>
</evidence>
<dbReference type="InterPro" id="IPR042460">
    <property type="entry name" value="DCN1-like_PONY"/>
</dbReference>
<dbReference type="GO" id="GO:0000151">
    <property type="term" value="C:ubiquitin ligase complex"/>
    <property type="evidence" value="ECO:0007669"/>
    <property type="project" value="TreeGrafter"/>
</dbReference>
<name>A0A6S7H1Q6_PARCT</name>
<evidence type="ECO:0000256" key="3">
    <source>
        <dbReference type="ARBA" id="ARBA00004556"/>
    </source>
</evidence>
<dbReference type="Gene3D" id="1.10.238.200">
    <property type="entry name" value="Cullin, PONY binding domain"/>
    <property type="match status" value="1"/>
</dbReference>
<dbReference type="Proteomes" id="UP001152795">
    <property type="component" value="Unassembled WGS sequence"/>
</dbReference>
<evidence type="ECO:0000256" key="1">
    <source>
        <dbReference type="ARBA" id="ARBA00004123"/>
    </source>
</evidence>
<keyword evidence="12" id="KW-1185">Reference proteome</keyword>
<dbReference type="FunFam" id="1.10.238.10:FF:000126">
    <property type="entry name" value="DCN1-like protein"/>
    <property type="match status" value="1"/>
</dbReference>
<organism evidence="11 12">
    <name type="scientific">Paramuricea clavata</name>
    <name type="common">Red gorgonian</name>
    <name type="synonym">Violescent sea-whip</name>
    <dbReference type="NCBI Taxonomy" id="317549"/>
    <lineage>
        <taxon>Eukaryota</taxon>
        <taxon>Metazoa</taxon>
        <taxon>Cnidaria</taxon>
        <taxon>Anthozoa</taxon>
        <taxon>Octocorallia</taxon>
        <taxon>Malacalcyonacea</taxon>
        <taxon>Plexauridae</taxon>
        <taxon>Paramuricea</taxon>
    </lineage>
</organism>
<protein>
    <recommendedName>
        <fullName evidence="10">Defective in cullin neddylation protein</fullName>
    </recommendedName>
</protein>
<evidence type="ECO:0000256" key="7">
    <source>
        <dbReference type="ARBA" id="ARBA00023136"/>
    </source>
</evidence>
<dbReference type="EMBL" id="CACRXK020003281">
    <property type="protein sequence ID" value="CAB3998148.1"/>
    <property type="molecule type" value="Genomic_DNA"/>
</dbReference>
<dbReference type="GO" id="GO:0005886">
    <property type="term" value="C:plasma membrane"/>
    <property type="evidence" value="ECO:0007669"/>
    <property type="project" value="UniProtKB-SubCell"/>
</dbReference>
<evidence type="ECO:0000256" key="10">
    <source>
        <dbReference type="RuleBase" id="RU410713"/>
    </source>
</evidence>
<evidence type="ECO:0000256" key="6">
    <source>
        <dbReference type="ARBA" id="ARBA00022707"/>
    </source>
</evidence>